<feature type="region of interest" description="Disordered" evidence="4">
    <location>
        <begin position="295"/>
        <end position="329"/>
    </location>
</feature>
<dbReference type="GO" id="GO:0030015">
    <property type="term" value="C:CCR4-NOT core complex"/>
    <property type="evidence" value="ECO:0007669"/>
    <property type="project" value="InterPro"/>
</dbReference>
<keyword evidence="2" id="KW-0805">Transcription regulation</keyword>
<reference evidence="6" key="1">
    <citation type="submission" date="2021-01" db="EMBL/GenBank/DDBJ databases">
        <authorList>
            <person name="Eckstrom K.M.E."/>
        </authorList>
    </citation>
    <scope>NUCLEOTIDE SEQUENCE</scope>
    <source>
        <strain evidence="6">UVCC 0001</strain>
    </source>
</reference>
<feature type="compositionally biased region" description="Low complexity" evidence="4">
    <location>
        <begin position="109"/>
        <end position="126"/>
    </location>
</feature>
<accession>A0AAD9IH38</accession>
<dbReference type="Proteomes" id="UP001255856">
    <property type="component" value="Unassembled WGS sequence"/>
</dbReference>
<dbReference type="InterPro" id="IPR038635">
    <property type="entry name" value="CCR4-NOT_su2/3/5_C_sf"/>
</dbReference>
<comment type="similarity">
    <text evidence="1">Belongs to the CNOT2/3/5 family.</text>
</comment>
<gene>
    <name evidence="6" type="ORF">QBZ16_001046</name>
</gene>
<comment type="caution">
    <text evidence="6">The sequence shown here is derived from an EMBL/GenBank/DDBJ whole genome shotgun (WGS) entry which is preliminary data.</text>
</comment>
<dbReference type="EMBL" id="JASFZW010000010">
    <property type="protein sequence ID" value="KAK2076520.1"/>
    <property type="molecule type" value="Genomic_DNA"/>
</dbReference>
<feature type="compositionally biased region" description="Low complexity" evidence="4">
    <location>
        <begin position="307"/>
        <end position="317"/>
    </location>
</feature>
<dbReference type="Gene3D" id="2.30.30.1020">
    <property type="entry name" value="CCR4-NOT complex subunit 2/3/5, C-terminal domain"/>
    <property type="match status" value="1"/>
</dbReference>
<evidence type="ECO:0000256" key="2">
    <source>
        <dbReference type="ARBA" id="ARBA00023015"/>
    </source>
</evidence>
<evidence type="ECO:0000259" key="5">
    <source>
        <dbReference type="Pfam" id="PF04153"/>
    </source>
</evidence>
<dbReference type="InterPro" id="IPR040168">
    <property type="entry name" value="Not2/3/5"/>
</dbReference>
<proteinExistence type="inferred from homology"/>
<evidence type="ECO:0000313" key="6">
    <source>
        <dbReference type="EMBL" id="KAK2076520.1"/>
    </source>
</evidence>
<dbReference type="AlphaFoldDB" id="A0AAD9IH38"/>
<protein>
    <recommendedName>
        <fullName evidence="5">NOT2/NOT3/NOT5 C-terminal domain-containing protein</fullName>
    </recommendedName>
</protein>
<dbReference type="InterPro" id="IPR007282">
    <property type="entry name" value="NOT2/3/5_C"/>
</dbReference>
<feature type="domain" description="NOT2/NOT3/NOT5 C-terminal" evidence="5">
    <location>
        <begin position="379"/>
        <end position="490"/>
    </location>
</feature>
<keyword evidence="7" id="KW-1185">Reference proteome</keyword>
<dbReference type="PANTHER" id="PTHR23326">
    <property type="entry name" value="CCR4 NOT-RELATED"/>
    <property type="match status" value="1"/>
</dbReference>
<feature type="compositionally biased region" description="Low complexity" evidence="4">
    <location>
        <begin position="162"/>
        <end position="174"/>
    </location>
</feature>
<feature type="region of interest" description="Disordered" evidence="4">
    <location>
        <begin position="107"/>
        <end position="187"/>
    </location>
</feature>
<dbReference type="Pfam" id="PF04153">
    <property type="entry name" value="NOT2_3_5_C"/>
    <property type="match status" value="1"/>
</dbReference>
<dbReference type="GO" id="GO:0006355">
    <property type="term" value="P:regulation of DNA-templated transcription"/>
    <property type="evidence" value="ECO:0007669"/>
    <property type="project" value="InterPro"/>
</dbReference>
<organism evidence="6 7">
    <name type="scientific">Prototheca wickerhamii</name>
    <dbReference type="NCBI Taxonomy" id="3111"/>
    <lineage>
        <taxon>Eukaryota</taxon>
        <taxon>Viridiplantae</taxon>
        <taxon>Chlorophyta</taxon>
        <taxon>core chlorophytes</taxon>
        <taxon>Trebouxiophyceae</taxon>
        <taxon>Chlorellales</taxon>
        <taxon>Chlorellaceae</taxon>
        <taxon>Prototheca</taxon>
    </lineage>
</organism>
<evidence type="ECO:0000256" key="1">
    <source>
        <dbReference type="ARBA" id="ARBA00007682"/>
    </source>
</evidence>
<evidence type="ECO:0000313" key="7">
    <source>
        <dbReference type="Proteomes" id="UP001255856"/>
    </source>
</evidence>
<sequence>MNTNANNAAMDGRFPQFPGGQGLVSGYGNLAGNIQALQNLQGAAAAGYGLQTQMQASRAGLGPMAPNNQVAAQQRMNLGRNMQLGLGQGPRVGLNPQQTQQQYGLANFAQRAQHQQQQQGPVPQAQLGPLAPSQLRDLGQQGASGSVNGVGGTGYSSLALMHQQHQQQQQQQQQRGVPGPNAVNRGLGARLGMLGSASGAAGAGAAPGAGGYSAPSGDLLSMLSKAAASQGPAGGLGLGLGAPQMDAAGDSPGAASRAQALNASSTDFPSLHGRGGGRSAFGDGVLAAQSQEEEFPALSGPGGGPAGPSSTGQAPQQGAPPPSAPQQDEQALISARYGLLGLANIIRTPEAESSALVLGFDLTSLGLSLNQAEPIWKDFTSPFAEGPAPAQQEFEVPACYRHDAPRLVPAYFSKFLPDTLFYIAQALAAEELTHRGWYFHKELKGWITAVPNTEPAQKTDRFERGSFLVFDPASWEVTRRDNFVVQFEHLERSPPLPGRQSAAA</sequence>
<name>A0AAD9IH38_PROWI</name>
<evidence type="ECO:0000256" key="3">
    <source>
        <dbReference type="ARBA" id="ARBA00023163"/>
    </source>
</evidence>
<evidence type="ECO:0000256" key="4">
    <source>
        <dbReference type="SAM" id="MobiDB-lite"/>
    </source>
</evidence>
<keyword evidence="3" id="KW-0804">Transcription</keyword>